<dbReference type="InterPro" id="IPR036236">
    <property type="entry name" value="Znf_C2H2_sf"/>
</dbReference>
<keyword evidence="3" id="KW-0863">Zinc-finger</keyword>
<accession>A0A9N9SQP4</accession>
<keyword evidence="7" id="KW-1185">Reference proteome</keyword>
<reference evidence="6" key="1">
    <citation type="submission" date="2022-01" db="EMBL/GenBank/DDBJ databases">
        <authorList>
            <person name="King R."/>
        </authorList>
    </citation>
    <scope>NUCLEOTIDE SEQUENCE</scope>
</reference>
<dbReference type="InterPro" id="IPR013087">
    <property type="entry name" value="Znf_C2H2_type"/>
</dbReference>
<keyword evidence="2" id="KW-0677">Repeat</keyword>
<sequence>MAESDTTDDASILSKTVKTELYDNDVSTLDNNLKGKAIDFQFFVQPKVEQSEIKDEVEELEFVGEAVDFSENELSNSEESQEDNSYISKKSYLCEECNVESCYKKHVLHADFIRITTKPLNQSNPYECATCRIKLFSPTIALFHLSLHDKDSFRCYKCNGILLGFSNFMKHIEKVHSKDKDIYRCVECNFVAYWHTQYLDHKNKFHEPKSFHKCILCDEFWPTKNHNLHEKMIHIRHKYARNPYMCKKCNIELVDREEIYDHLNIHGDIGIFCNFCAFSSENLRDLEHHKKNNHAEEIKKYSILQKRYKETMENNNDVFCELCNRYWPNRHHSQHTRTLLVEKKVTKDNPYECKTCHKKTYNPRELYKHVNRYCMYKFKCRFCSKIFKAKAFLNTHIIREHPDKEVVVADRILKCKLCEFKSTCMRNFKLHLIIHKSKEDKQYYNCDQCNFTTPHSRHLKNHRLYKHPMESDKVYTCDKCTYSTSVVHRLKMHLLRMHVNKGDICFKCDICNSLFGRKINLERHKARHYPPKSEKKQYVCEICAKVYYFKPSLTRHLHLVHQQAEDLKKYICYTCKYESVNKNVFILHTRKHIKQELLYCANCDYKTIRKPNLIQHMVKHVDSSKIQWHKCKVCSFKTKRPHTLRNHVKYTHGTF</sequence>
<name>A0A9N9SQP4_DIABA</name>
<dbReference type="PANTHER" id="PTHR24379">
    <property type="entry name" value="KRAB AND ZINC FINGER DOMAIN-CONTAINING"/>
    <property type="match status" value="1"/>
</dbReference>
<feature type="domain" description="C2H2-type" evidence="5">
    <location>
        <begin position="155"/>
        <end position="176"/>
    </location>
</feature>
<keyword evidence="1" id="KW-0479">Metal-binding</keyword>
<proteinExistence type="predicted"/>
<dbReference type="GO" id="GO:0008270">
    <property type="term" value="F:zinc ion binding"/>
    <property type="evidence" value="ECO:0007669"/>
    <property type="project" value="UniProtKB-KW"/>
</dbReference>
<feature type="domain" description="C2H2-type" evidence="5">
    <location>
        <begin position="540"/>
        <end position="561"/>
    </location>
</feature>
<evidence type="ECO:0000256" key="1">
    <source>
        <dbReference type="ARBA" id="ARBA00022723"/>
    </source>
</evidence>
<evidence type="ECO:0000313" key="6">
    <source>
        <dbReference type="EMBL" id="CAG9826431.1"/>
    </source>
</evidence>
<dbReference type="PROSITE" id="PS00028">
    <property type="entry name" value="ZINC_FINGER_C2H2_1"/>
    <property type="match status" value="5"/>
</dbReference>
<organism evidence="6 7">
    <name type="scientific">Diabrotica balteata</name>
    <name type="common">Banded cucumber beetle</name>
    <dbReference type="NCBI Taxonomy" id="107213"/>
    <lineage>
        <taxon>Eukaryota</taxon>
        <taxon>Metazoa</taxon>
        <taxon>Ecdysozoa</taxon>
        <taxon>Arthropoda</taxon>
        <taxon>Hexapoda</taxon>
        <taxon>Insecta</taxon>
        <taxon>Pterygota</taxon>
        <taxon>Neoptera</taxon>
        <taxon>Endopterygota</taxon>
        <taxon>Coleoptera</taxon>
        <taxon>Polyphaga</taxon>
        <taxon>Cucujiformia</taxon>
        <taxon>Chrysomeloidea</taxon>
        <taxon>Chrysomelidae</taxon>
        <taxon>Galerucinae</taxon>
        <taxon>Diabroticina</taxon>
        <taxon>Diabroticites</taxon>
        <taxon>Diabrotica</taxon>
    </lineage>
</organism>
<evidence type="ECO:0000313" key="7">
    <source>
        <dbReference type="Proteomes" id="UP001153709"/>
    </source>
</evidence>
<protein>
    <recommendedName>
        <fullName evidence="5">C2H2-type domain-containing protein</fullName>
    </recommendedName>
</protein>
<dbReference type="PANTHER" id="PTHR24379:SF121">
    <property type="entry name" value="C2H2-TYPE DOMAIN-CONTAINING PROTEIN"/>
    <property type="match status" value="1"/>
</dbReference>
<evidence type="ECO:0000259" key="5">
    <source>
        <dbReference type="PROSITE" id="PS00028"/>
    </source>
</evidence>
<dbReference type="SUPFAM" id="SSF57667">
    <property type="entry name" value="beta-beta-alpha zinc fingers"/>
    <property type="match status" value="2"/>
</dbReference>
<feature type="domain" description="C2H2-type" evidence="5">
    <location>
        <begin position="380"/>
        <end position="401"/>
    </location>
</feature>
<evidence type="ECO:0000256" key="4">
    <source>
        <dbReference type="ARBA" id="ARBA00022833"/>
    </source>
</evidence>
<dbReference type="AlphaFoldDB" id="A0A9N9SQP4"/>
<evidence type="ECO:0000256" key="3">
    <source>
        <dbReference type="ARBA" id="ARBA00022771"/>
    </source>
</evidence>
<dbReference type="OrthoDB" id="6784196at2759"/>
<feature type="domain" description="C2H2-type" evidence="5">
    <location>
        <begin position="508"/>
        <end position="528"/>
    </location>
</feature>
<evidence type="ECO:0000256" key="2">
    <source>
        <dbReference type="ARBA" id="ARBA00022737"/>
    </source>
</evidence>
<dbReference type="Proteomes" id="UP001153709">
    <property type="component" value="Chromosome 1"/>
</dbReference>
<dbReference type="EMBL" id="OU898276">
    <property type="protein sequence ID" value="CAG9826431.1"/>
    <property type="molecule type" value="Genomic_DNA"/>
</dbReference>
<dbReference type="SMART" id="SM00355">
    <property type="entry name" value="ZnF_C2H2"/>
    <property type="match status" value="16"/>
</dbReference>
<keyword evidence="4" id="KW-0862">Zinc</keyword>
<feature type="domain" description="C2H2-type" evidence="5">
    <location>
        <begin position="246"/>
        <end position="266"/>
    </location>
</feature>
<gene>
    <name evidence="6" type="ORF">DIABBA_LOCUS548</name>
</gene>
<dbReference type="Gene3D" id="3.30.160.60">
    <property type="entry name" value="Classic Zinc Finger"/>
    <property type="match status" value="5"/>
</dbReference>